<dbReference type="PANTHER" id="PTHR43133">
    <property type="entry name" value="RNA POLYMERASE ECF-TYPE SIGMA FACTO"/>
    <property type="match status" value="1"/>
</dbReference>
<sequence length="1145" mass="117675">MAIVSSDLPEPTDQELIEAVRAGSVEAYGSLYERHVSAAYNLARQLARSPAERDDLVSDAFSKVLDRLRAGNGPDIAFRAYLLTALRHAAYDRTRKERRVEVSEDVAAVPGVDVSVPFHDRPIAELERSLAARAFARLPERWRTVLWHMEVEGQSASTVAPLLGLTPNAVSALAYRAREGLRQSYLQVHLAETQTERCRAAVERLGSWTRGGLSRRETTQVEAHLDDCARCRALSVELIDLNGTLREVGVLVLGAGAGGYLAAVSAGTVGGAGAAVTGTISASAVTGAVTAAPRQWLTAAASSVALAAAVVAALLAEPAPRPVAQPSPPAVEQQAPPVPPPPEMPAPPVPAPDAPPAPPAESSPPEDPAAEDPPADEPGEPALDIATPTDPLVLLAGGAAGALPVTVTNTGSATSPVVVASLDLPPGISAWLVESEVPPQTTARPVALSTAAASARAASPVVTTDDHTTAAAVLSAVATSATSGPPTMLAEPLDGASGSAITTAAVATTTAQPGAGSTPQGINCGSGVGSIRCATARGLNPGESVVFEFALQASAEARSGRVTGTVGAGQAARIELSAVSVEVRQPVDALDLTAEVGQRLDGDLPWIGRVVVRLTNTGTTTGPAQVDVTAPWWFVPRGLSPECAAAGPSATPDTPRYLGDRRITCRAPGQLAPGEEFHLELEFARASLVDGTVEVEGRLGDARRRVDAPIASPSLRATLDRLPEALEIGGAPDTLTYSVRNDGRGGSASIEMTVRLPTGVHAEGIAGHDCRSEANEIHCRSEAGLPPGAVLSFDFSVRAVAPAASGPIGGSVHAGLGTRLPLPAGRITVVEPPKIDAVAVQASTRGSWAVPTSPHAPHWTYYTNIRIKAVNTGETENPVTVTLGLPPEVGTHSWHGPPPHADDVSAHTAHLLRCRAPGEPVELLSPTLRPGQAHEFTVRLCTTGGATPPAASEVAVHAMLGVSEQDSSIRVPWRLWWPWRTLEPAGPRHSPESAEPTTEPHSADPVGPTTPAAPGGPVEPGASTKPGGPTESGESPPTEQAGPDPQGEQAPPSPSPVPTPGASPTPTEPTGPAGPSGPEGPPDQAQESDDRVPRVPDAGPHAERDAATRVLRTRSAEPRPSKHMSGHPPAAGVEGLIPTAPARHE</sequence>
<accession>A0A221W944</accession>
<keyword evidence="2" id="KW-0805">Transcription regulation</keyword>
<dbReference type="GO" id="GO:0003677">
    <property type="term" value="F:DNA binding"/>
    <property type="evidence" value="ECO:0007669"/>
    <property type="project" value="UniProtKB-KW"/>
</dbReference>
<dbReference type="EMBL" id="CP022521">
    <property type="protein sequence ID" value="ASO22542.1"/>
    <property type="molecule type" value="Genomic_DNA"/>
</dbReference>
<gene>
    <name evidence="7" type="ORF">AHOG_24685</name>
</gene>
<evidence type="ECO:0000256" key="5">
    <source>
        <dbReference type="ARBA" id="ARBA00023163"/>
    </source>
</evidence>
<feature type="region of interest" description="Disordered" evidence="6">
    <location>
        <begin position="985"/>
        <end position="1145"/>
    </location>
</feature>
<comment type="similarity">
    <text evidence="1">Belongs to the sigma-70 factor family. ECF subfamily.</text>
</comment>
<feature type="compositionally biased region" description="Pro residues" evidence="6">
    <location>
        <begin position="336"/>
        <end position="367"/>
    </location>
</feature>
<dbReference type="RefSeq" id="WP_093943468.1">
    <property type="nucleotide sequence ID" value="NZ_CP022521.1"/>
</dbReference>
<dbReference type="Proteomes" id="UP000204221">
    <property type="component" value="Chromosome"/>
</dbReference>
<evidence type="ECO:0000256" key="2">
    <source>
        <dbReference type="ARBA" id="ARBA00023015"/>
    </source>
</evidence>
<dbReference type="InterPro" id="IPR007627">
    <property type="entry name" value="RNA_pol_sigma70_r2"/>
</dbReference>
<dbReference type="AlphaFoldDB" id="A0A221W944"/>
<evidence type="ECO:0000313" key="7">
    <source>
        <dbReference type="EMBL" id="ASO22542.1"/>
    </source>
</evidence>
<dbReference type="InterPro" id="IPR013325">
    <property type="entry name" value="RNA_pol_sigma_r2"/>
</dbReference>
<proteinExistence type="inferred from homology"/>
<feature type="region of interest" description="Disordered" evidence="6">
    <location>
        <begin position="321"/>
        <end position="386"/>
    </location>
</feature>
<organism evidence="7 8">
    <name type="scientific">Actinoalloteichus hoggarensis</name>
    <dbReference type="NCBI Taxonomy" id="1470176"/>
    <lineage>
        <taxon>Bacteria</taxon>
        <taxon>Bacillati</taxon>
        <taxon>Actinomycetota</taxon>
        <taxon>Actinomycetes</taxon>
        <taxon>Pseudonocardiales</taxon>
        <taxon>Pseudonocardiaceae</taxon>
        <taxon>Actinoalloteichus</taxon>
    </lineage>
</organism>
<dbReference type="Pfam" id="PF04542">
    <property type="entry name" value="Sigma70_r2"/>
    <property type="match status" value="1"/>
</dbReference>
<dbReference type="InterPro" id="IPR013324">
    <property type="entry name" value="RNA_pol_sigma_r3/r4-like"/>
</dbReference>
<dbReference type="InterPro" id="IPR041916">
    <property type="entry name" value="Anti_sigma_zinc_sf"/>
</dbReference>
<evidence type="ECO:0000256" key="6">
    <source>
        <dbReference type="SAM" id="MobiDB-lite"/>
    </source>
</evidence>
<dbReference type="GO" id="GO:0016987">
    <property type="term" value="F:sigma factor activity"/>
    <property type="evidence" value="ECO:0007669"/>
    <property type="project" value="UniProtKB-KW"/>
</dbReference>
<dbReference type="Gene3D" id="1.10.10.10">
    <property type="entry name" value="Winged helix-like DNA-binding domain superfamily/Winged helix DNA-binding domain"/>
    <property type="match status" value="1"/>
</dbReference>
<dbReference type="SUPFAM" id="SSF88946">
    <property type="entry name" value="Sigma2 domain of RNA polymerase sigma factors"/>
    <property type="match status" value="1"/>
</dbReference>
<keyword evidence="4" id="KW-0238">DNA-binding</keyword>
<dbReference type="PANTHER" id="PTHR43133:SF8">
    <property type="entry name" value="RNA POLYMERASE SIGMA FACTOR HI_1459-RELATED"/>
    <property type="match status" value="1"/>
</dbReference>
<keyword evidence="3" id="KW-0731">Sigma factor</keyword>
<feature type="compositionally biased region" description="Acidic residues" evidence="6">
    <location>
        <begin position="368"/>
        <end position="379"/>
    </location>
</feature>
<dbReference type="Gene3D" id="1.10.10.1320">
    <property type="entry name" value="Anti-sigma factor, zinc-finger domain"/>
    <property type="match status" value="1"/>
</dbReference>
<dbReference type="PRINTS" id="PR00411">
    <property type="entry name" value="PNDRDTASEI"/>
</dbReference>
<protein>
    <submittedName>
        <fullName evidence="7">RNA polymerase sigma factor</fullName>
    </submittedName>
</protein>
<dbReference type="GO" id="GO:0006352">
    <property type="term" value="P:DNA-templated transcription initiation"/>
    <property type="evidence" value="ECO:0007669"/>
    <property type="project" value="InterPro"/>
</dbReference>
<dbReference type="Pfam" id="PF13490">
    <property type="entry name" value="zf-HC2"/>
    <property type="match status" value="1"/>
</dbReference>
<dbReference type="SUPFAM" id="SSF88659">
    <property type="entry name" value="Sigma3 and sigma4 domains of RNA polymerase sigma factors"/>
    <property type="match status" value="1"/>
</dbReference>
<dbReference type="NCBIfam" id="TIGR02937">
    <property type="entry name" value="sigma70-ECF"/>
    <property type="match status" value="1"/>
</dbReference>
<keyword evidence="8" id="KW-1185">Reference proteome</keyword>
<dbReference type="OrthoDB" id="4990598at2"/>
<evidence type="ECO:0000256" key="3">
    <source>
        <dbReference type="ARBA" id="ARBA00023082"/>
    </source>
</evidence>
<dbReference type="InterPro" id="IPR014284">
    <property type="entry name" value="RNA_pol_sigma-70_dom"/>
</dbReference>
<dbReference type="InterPro" id="IPR036388">
    <property type="entry name" value="WH-like_DNA-bd_sf"/>
</dbReference>
<feature type="compositionally biased region" description="Basic and acidic residues" evidence="6">
    <location>
        <begin position="1088"/>
        <end position="1107"/>
    </location>
</feature>
<feature type="compositionally biased region" description="Pro residues" evidence="6">
    <location>
        <begin position="1051"/>
        <end position="1069"/>
    </location>
</feature>
<evidence type="ECO:0000256" key="4">
    <source>
        <dbReference type="ARBA" id="ARBA00023125"/>
    </source>
</evidence>
<dbReference type="InterPro" id="IPR039425">
    <property type="entry name" value="RNA_pol_sigma-70-like"/>
</dbReference>
<dbReference type="InterPro" id="IPR027383">
    <property type="entry name" value="Znf_put"/>
</dbReference>
<keyword evidence="5" id="KW-0804">Transcription</keyword>
<evidence type="ECO:0000256" key="1">
    <source>
        <dbReference type="ARBA" id="ARBA00010641"/>
    </source>
</evidence>
<evidence type="ECO:0000313" key="8">
    <source>
        <dbReference type="Proteomes" id="UP000204221"/>
    </source>
</evidence>
<name>A0A221W944_9PSEU</name>
<feature type="compositionally biased region" description="Low complexity" evidence="6">
    <location>
        <begin position="1003"/>
        <end position="1039"/>
    </location>
</feature>
<dbReference type="Gene3D" id="1.10.1740.10">
    <property type="match status" value="1"/>
</dbReference>
<dbReference type="KEGG" id="ahg:AHOG_24685"/>
<reference evidence="7 8" key="1">
    <citation type="submission" date="2017-07" db="EMBL/GenBank/DDBJ databases">
        <title>Complete genome sequence of Actinoalloteichus hoggarensis DSM 45943, type strain of Actinoalloteichus hoggarensis.</title>
        <authorList>
            <person name="Ruckert C."/>
            <person name="Nouioui I."/>
            <person name="Willmese J."/>
            <person name="van Wezel G."/>
            <person name="Klenk H.-P."/>
            <person name="Kalinowski J."/>
            <person name="Zotchev S.B."/>
        </authorList>
    </citation>
    <scope>NUCLEOTIDE SEQUENCE [LARGE SCALE GENOMIC DNA]</scope>
    <source>
        <strain evidence="7 8">DSM 45943</strain>
    </source>
</reference>